<dbReference type="Proteomes" id="UP000268535">
    <property type="component" value="Unassembled WGS sequence"/>
</dbReference>
<sequence>NNNKIRIWNLEKTNYTDYRTITDAIRDLGISKRAMYDAINSETKIIKNKWIVELLN</sequence>
<dbReference type="Pfam" id="PF07453">
    <property type="entry name" value="NUMOD1"/>
    <property type="match status" value="1"/>
</dbReference>
<feature type="non-terminal residue" evidence="2">
    <location>
        <position position="1"/>
    </location>
</feature>
<proteinExistence type="predicted"/>
<dbReference type="EMBL" id="ML014019">
    <property type="protein sequence ID" value="RKO94896.1"/>
    <property type="molecule type" value="Genomic_DNA"/>
</dbReference>
<feature type="non-terminal residue" evidence="2">
    <location>
        <position position="56"/>
    </location>
</feature>
<reference evidence="3" key="1">
    <citation type="journal article" date="2018" name="Nat. Microbiol.">
        <title>Leveraging single-cell genomics to expand the fungal tree of life.</title>
        <authorList>
            <person name="Ahrendt S.R."/>
            <person name="Quandt C.A."/>
            <person name="Ciobanu D."/>
            <person name="Clum A."/>
            <person name="Salamov A."/>
            <person name="Andreopoulos B."/>
            <person name="Cheng J.F."/>
            <person name="Woyke T."/>
            <person name="Pelin A."/>
            <person name="Henrissat B."/>
            <person name="Reynolds N.K."/>
            <person name="Benny G.L."/>
            <person name="Smith M.E."/>
            <person name="James T.Y."/>
            <person name="Grigoriev I.V."/>
        </authorList>
    </citation>
    <scope>NUCLEOTIDE SEQUENCE [LARGE SCALE GENOMIC DNA]</scope>
    <source>
        <strain evidence="3">ATCC 52028</strain>
    </source>
</reference>
<organism evidence="2 3">
    <name type="scientific">Caulochytrium protostelioides</name>
    <dbReference type="NCBI Taxonomy" id="1555241"/>
    <lineage>
        <taxon>Eukaryota</taxon>
        <taxon>Fungi</taxon>
        <taxon>Fungi incertae sedis</taxon>
        <taxon>Chytridiomycota</taxon>
        <taxon>Chytridiomycota incertae sedis</taxon>
        <taxon>Chytridiomycetes</taxon>
        <taxon>Caulochytriales</taxon>
        <taxon>Caulochytriaceae</taxon>
        <taxon>Caulochytrium</taxon>
    </lineage>
</organism>
<evidence type="ECO:0000259" key="1">
    <source>
        <dbReference type="Pfam" id="PF07453"/>
    </source>
</evidence>
<dbReference type="AlphaFoldDB" id="A0A4P9WUU4"/>
<evidence type="ECO:0000313" key="3">
    <source>
        <dbReference type="Proteomes" id="UP000268535"/>
    </source>
</evidence>
<name>A0A4P9WUU4_9FUNG</name>
<protein>
    <recommendedName>
        <fullName evidence="1">Nuclease-associated modular DNA-binding 1 domain-containing protein</fullName>
    </recommendedName>
</protein>
<dbReference type="InterPro" id="IPR010896">
    <property type="entry name" value="NUMOD1"/>
</dbReference>
<feature type="domain" description="Nuclease-associated modular DNA-binding 1" evidence="1">
    <location>
        <begin position="7"/>
        <end position="33"/>
    </location>
</feature>
<gene>
    <name evidence="2" type="ORF">CAUPRSCDRAFT_4338</name>
</gene>
<evidence type="ECO:0000313" key="2">
    <source>
        <dbReference type="EMBL" id="RKO94896.1"/>
    </source>
</evidence>
<accession>A0A4P9WUU4</accession>